<dbReference type="SUPFAM" id="SSF53474">
    <property type="entry name" value="alpha/beta-Hydrolases"/>
    <property type="match status" value="1"/>
</dbReference>
<dbReference type="PANTHER" id="PTHR42886">
    <property type="entry name" value="RE40534P-RELATED"/>
    <property type="match status" value="1"/>
</dbReference>
<gene>
    <name evidence="2" type="ORF">METZ01_LOCUS126209</name>
</gene>
<name>A0A381Y8P6_9ZZZZ</name>
<dbReference type="InterPro" id="IPR029058">
    <property type="entry name" value="AB_hydrolase_fold"/>
</dbReference>
<reference evidence="2" key="1">
    <citation type="submission" date="2018-05" db="EMBL/GenBank/DDBJ databases">
        <authorList>
            <person name="Lanie J.A."/>
            <person name="Ng W.-L."/>
            <person name="Kazmierczak K.M."/>
            <person name="Andrzejewski T.M."/>
            <person name="Davidsen T.M."/>
            <person name="Wayne K.J."/>
            <person name="Tettelin H."/>
            <person name="Glass J.I."/>
            <person name="Rusch D."/>
            <person name="Podicherti R."/>
            <person name="Tsui H.-C.T."/>
            <person name="Winkler M.E."/>
        </authorList>
    </citation>
    <scope>NUCLEOTIDE SEQUENCE</scope>
</reference>
<feature type="domain" description="AB hydrolase-1" evidence="1">
    <location>
        <begin position="42"/>
        <end position="283"/>
    </location>
</feature>
<dbReference type="PANTHER" id="PTHR42886:SF29">
    <property type="entry name" value="PUMMELIG, ISOFORM A"/>
    <property type="match status" value="1"/>
</dbReference>
<organism evidence="2">
    <name type="scientific">marine metagenome</name>
    <dbReference type="NCBI Taxonomy" id="408172"/>
    <lineage>
        <taxon>unclassified sequences</taxon>
        <taxon>metagenomes</taxon>
        <taxon>ecological metagenomes</taxon>
    </lineage>
</organism>
<dbReference type="AlphaFoldDB" id="A0A381Y8P6"/>
<dbReference type="InterPro" id="IPR000073">
    <property type="entry name" value="AB_hydrolase_1"/>
</dbReference>
<protein>
    <recommendedName>
        <fullName evidence="1">AB hydrolase-1 domain-containing protein</fullName>
    </recommendedName>
</protein>
<proteinExistence type="predicted"/>
<sequence length="292" mass="33574">MKVKKPSWFKKALAERKSEHQIVVKGAKIYYQKWGSKDNPGMVLVHGTGSHSHWWDFIAPSLMDLYEVVAIDLSGMGESDHREEYKAEIFGREILSVAEDARFFNERSSPPIICGHSLGGYMSASAASLSEKPIRGVIMIDSPIRPPDYDYSQHSHSYPIRRRKTYPNLESILERFRLTPDQDCKNQYIIDYIAKWSVQEVENGYQWKFDDSLFEKLIFEISRREVALGLSCPLGIIYGAESALMTNEILNYMKKQINSETQMTCIGKAQHHVFLDQPQKTVEEIKKIASSW</sequence>
<dbReference type="Pfam" id="PF12697">
    <property type="entry name" value="Abhydrolase_6"/>
    <property type="match status" value="1"/>
</dbReference>
<evidence type="ECO:0000313" key="2">
    <source>
        <dbReference type="EMBL" id="SVA73355.1"/>
    </source>
</evidence>
<evidence type="ECO:0000259" key="1">
    <source>
        <dbReference type="Pfam" id="PF12697"/>
    </source>
</evidence>
<dbReference type="Gene3D" id="3.40.50.1820">
    <property type="entry name" value="alpha/beta hydrolase"/>
    <property type="match status" value="1"/>
</dbReference>
<accession>A0A381Y8P6</accession>
<dbReference type="EMBL" id="UINC01017634">
    <property type="protein sequence ID" value="SVA73355.1"/>
    <property type="molecule type" value="Genomic_DNA"/>
</dbReference>